<gene>
    <name evidence="1" type="ORF">NDU88_005521</name>
</gene>
<name>A0AAV7W827_PLEWA</name>
<dbReference type="EMBL" id="JANPWB010000002">
    <property type="protein sequence ID" value="KAJ1210153.1"/>
    <property type="molecule type" value="Genomic_DNA"/>
</dbReference>
<accession>A0AAV7W827</accession>
<sequence length="161" mass="18164">MTKEKAKYFSQVADKEALSKRSHACLILASYDSVVPKSYLGAAVNPRIKAVFMKYQKGCLPTYGHLPRRKQSNMMGICRLCGQAPETLIHQNCLCKRTMVDRKRLLRPAWPQRGLHRCKPAILAGVKGVDVQLSCRLMKFLDKLGSQLLEIKSLGHAYIFS</sequence>
<organism evidence="1 2">
    <name type="scientific">Pleurodeles waltl</name>
    <name type="common">Iberian ribbed newt</name>
    <dbReference type="NCBI Taxonomy" id="8319"/>
    <lineage>
        <taxon>Eukaryota</taxon>
        <taxon>Metazoa</taxon>
        <taxon>Chordata</taxon>
        <taxon>Craniata</taxon>
        <taxon>Vertebrata</taxon>
        <taxon>Euteleostomi</taxon>
        <taxon>Amphibia</taxon>
        <taxon>Batrachia</taxon>
        <taxon>Caudata</taxon>
        <taxon>Salamandroidea</taxon>
        <taxon>Salamandridae</taxon>
        <taxon>Pleurodelinae</taxon>
        <taxon>Pleurodeles</taxon>
    </lineage>
</organism>
<proteinExistence type="predicted"/>
<evidence type="ECO:0000313" key="1">
    <source>
        <dbReference type="EMBL" id="KAJ1210153.1"/>
    </source>
</evidence>
<evidence type="ECO:0000313" key="2">
    <source>
        <dbReference type="Proteomes" id="UP001066276"/>
    </source>
</evidence>
<protein>
    <submittedName>
        <fullName evidence="1">Uncharacterized protein</fullName>
    </submittedName>
</protein>
<keyword evidence="2" id="KW-1185">Reference proteome</keyword>
<dbReference type="Proteomes" id="UP001066276">
    <property type="component" value="Chromosome 1_2"/>
</dbReference>
<dbReference type="AlphaFoldDB" id="A0AAV7W827"/>
<reference evidence="1" key="1">
    <citation type="journal article" date="2022" name="bioRxiv">
        <title>Sequencing and chromosome-scale assembly of the giantPleurodeles waltlgenome.</title>
        <authorList>
            <person name="Brown T."/>
            <person name="Elewa A."/>
            <person name="Iarovenko S."/>
            <person name="Subramanian E."/>
            <person name="Araus A.J."/>
            <person name="Petzold A."/>
            <person name="Susuki M."/>
            <person name="Suzuki K.-i.T."/>
            <person name="Hayashi T."/>
            <person name="Toyoda A."/>
            <person name="Oliveira C."/>
            <person name="Osipova E."/>
            <person name="Leigh N.D."/>
            <person name="Simon A."/>
            <person name="Yun M.H."/>
        </authorList>
    </citation>
    <scope>NUCLEOTIDE SEQUENCE</scope>
    <source>
        <strain evidence="1">20211129_DDA</strain>
        <tissue evidence="1">Liver</tissue>
    </source>
</reference>
<comment type="caution">
    <text evidence="1">The sequence shown here is derived from an EMBL/GenBank/DDBJ whole genome shotgun (WGS) entry which is preliminary data.</text>
</comment>